<keyword evidence="3" id="KW-1185">Reference proteome</keyword>
<name>A0A816CHV0_9BILA</name>
<proteinExistence type="predicted"/>
<sequence>MAVDADLADQPLENVTAQSLLSNRLEQFKQDKSEKFSKSTYLLTTVDEHIDGQLKERLEQAKMISTGERIILFPYNLGNSHWIGLIIKFKMNEEIEHARFIDPVENSEFLHANLQNLFSKIFPDTYIRSIPVQHQVALKHSALFIIDNLVREAALFETPEPKSSNENHVSYPSNDDQQPNFFQDPNRLYLVHLIEIDEENNGNTHTLATSINQMQLATKATKATKATQTKATTTTKNQISLSEFISY</sequence>
<comment type="caution">
    <text evidence="2">The sequence shown here is derived from an EMBL/GenBank/DDBJ whole genome shotgun (WGS) entry which is preliminary data.</text>
</comment>
<dbReference type="Pfam" id="PF22179">
    <property type="entry name" value="RickCE_cat"/>
    <property type="match status" value="1"/>
</dbReference>
<accession>A0A816CHV0</accession>
<feature type="domain" description="RickCE-like catalytic" evidence="1">
    <location>
        <begin position="73"/>
        <end position="153"/>
    </location>
</feature>
<dbReference type="AlphaFoldDB" id="A0A816CHV0"/>
<reference evidence="2" key="1">
    <citation type="submission" date="2021-02" db="EMBL/GenBank/DDBJ databases">
        <authorList>
            <person name="Nowell W R."/>
        </authorList>
    </citation>
    <scope>NUCLEOTIDE SEQUENCE</scope>
</reference>
<dbReference type="EMBL" id="CAJNOM010001884">
    <property type="protein sequence ID" value="CAF1621522.1"/>
    <property type="molecule type" value="Genomic_DNA"/>
</dbReference>
<protein>
    <recommendedName>
        <fullName evidence="1">RickCE-like catalytic domain-containing protein</fullName>
    </recommendedName>
</protein>
<evidence type="ECO:0000313" key="2">
    <source>
        <dbReference type="EMBL" id="CAF1621522.1"/>
    </source>
</evidence>
<dbReference type="Proteomes" id="UP000663832">
    <property type="component" value="Unassembled WGS sequence"/>
</dbReference>
<gene>
    <name evidence="2" type="ORF">QVE165_LOCUS55758</name>
</gene>
<dbReference type="InterPro" id="IPR054759">
    <property type="entry name" value="RickCE_cat"/>
</dbReference>
<dbReference type="OrthoDB" id="10063240at2759"/>
<evidence type="ECO:0000259" key="1">
    <source>
        <dbReference type="Pfam" id="PF22179"/>
    </source>
</evidence>
<evidence type="ECO:0000313" key="3">
    <source>
        <dbReference type="Proteomes" id="UP000663832"/>
    </source>
</evidence>
<organism evidence="2 3">
    <name type="scientific">Adineta steineri</name>
    <dbReference type="NCBI Taxonomy" id="433720"/>
    <lineage>
        <taxon>Eukaryota</taxon>
        <taxon>Metazoa</taxon>
        <taxon>Spiralia</taxon>
        <taxon>Gnathifera</taxon>
        <taxon>Rotifera</taxon>
        <taxon>Eurotatoria</taxon>
        <taxon>Bdelloidea</taxon>
        <taxon>Adinetida</taxon>
        <taxon>Adinetidae</taxon>
        <taxon>Adineta</taxon>
    </lineage>
</organism>